<keyword evidence="1" id="KW-0472">Membrane</keyword>
<gene>
    <name evidence="2" type="ORF">FHX50_002016</name>
</gene>
<evidence type="ECO:0000313" key="2">
    <source>
        <dbReference type="EMBL" id="MBB3023715.1"/>
    </source>
</evidence>
<dbReference type="PIRSF" id="PIRSF002746">
    <property type="entry name" value="Gluconate_transporter"/>
    <property type="match status" value="1"/>
</dbReference>
<dbReference type="InterPro" id="IPR003474">
    <property type="entry name" value="Glcn_transporter"/>
</dbReference>
<keyword evidence="3" id="KW-1185">Reference proteome</keyword>
<dbReference type="NCBIfam" id="TIGR00791">
    <property type="entry name" value="gntP"/>
    <property type="match status" value="1"/>
</dbReference>
<keyword evidence="1" id="KW-0812">Transmembrane</keyword>
<dbReference type="AlphaFoldDB" id="A0A839QVH0"/>
<reference evidence="2 3" key="1">
    <citation type="submission" date="2020-08" db="EMBL/GenBank/DDBJ databases">
        <title>Sequencing the genomes of 1000 actinobacteria strains.</title>
        <authorList>
            <person name="Klenk H.-P."/>
        </authorList>
    </citation>
    <scope>NUCLEOTIDE SEQUENCE [LARGE SCALE GENOMIC DNA]</scope>
    <source>
        <strain evidence="2 3">DSM 23040</strain>
    </source>
</reference>
<dbReference type="GO" id="GO:0005886">
    <property type="term" value="C:plasma membrane"/>
    <property type="evidence" value="ECO:0007669"/>
    <property type="project" value="TreeGrafter"/>
</dbReference>
<feature type="transmembrane region" description="Helical" evidence="1">
    <location>
        <begin position="180"/>
        <end position="198"/>
    </location>
</feature>
<feature type="transmembrane region" description="Helical" evidence="1">
    <location>
        <begin position="142"/>
        <end position="160"/>
    </location>
</feature>
<dbReference type="EMBL" id="JACHWP010000010">
    <property type="protein sequence ID" value="MBB3023715.1"/>
    <property type="molecule type" value="Genomic_DNA"/>
</dbReference>
<proteinExistence type="predicted"/>
<feature type="transmembrane region" description="Helical" evidence="1">
    <location>
        <begin position="434"/>
        <end position="462"/>
    </location>
</feature>
<feature type="transmembrane region" description="Helical" evidence="1">
    <location>
        <begin position="103"/>
        <end position="130"/>
    </location>
</feature>
<evidence type="ECO:0000313" key="3">
    <source>
        <dbReference type="Proteomes" id="UP000568050"/>
    </source>
</evidence>
<evidence type="ECO:0000256" key="1">
    <source>
        <dbReference type="SAM" id="Phobius"/>
    </source>
</evidence>
<protein>
    <submittedName>
        <fullName evidence="2">GntP family gluconate:H+ symporter</fullName>
    </submittedName>
</protein>
<comment type="caution">
    <text evidence="2">The sequence shown here is derived from an EMBL/GenBank/DDBJ whole genome shotgun (WGS) entry which is preliminary data.</text>
</comment>
<feature type="transmembrane region" description="Helical" evidence="1">
    <location>
        <begin position="396"/>
        <end position="414"/>
    </location>
</feature>
<keyword evidence="1" id="KW-1133">Transmembrane helix</keyword>
<feature type="transmembrane region" description="Helical" evidence="1">
    <location>
        <begin position="242"/>
        <end position="264"/>
    </location>
</feature>
<dbReference type="PANTHER" id="PTHR30354:SF25">
    <property type="entry name" value="INNER MEMBRANE PERMEASE YGBN"/>
    <property type="match status" value="1"/>
</dbReference>
<name>A0A839QVH0_9MICO</name>
<dbReference type="RefSeq" id="WP_183377059.1">
    <property type="nucleotide sequence ID" value="NZ_CBCSFZ010000039.1"/>
</dbReference>
<dbReference type="Proteomes" id="UP000568050">
    <property type="component" value="Unassembled WGS sequence"/>
</dbReference>
<sequence>MSPTVLVLLGLASVLAILVLIIKARTHPFLALLLVSVALALVAGIPLREVVPLLKDGMGGTLGGVALIVTLGAMLGAIVDISGGARVLAAALERAVGEKRAPLALGAASFLFGIPVFVDVATIVLVPIVLAVARRMSGRVNMLAYALPTVAALLTVHVVLPPHPGIVGGAEVMKADVGLVLVIGLIPSIVMWLVGQWLSSVIAKRVFSPVPELHAELSGAAADDTDGTDGASARAADPSVGMVLAAILLPLALIMTGTVSALFMDEGDPIADFLAFIGNSPIALLIGVLFASVTLGFARGWSVSRLEEVLAAALPATAAVILITGAGGTFGAVLTATGVADAVADLLTSTGLPILVLAWLLAAMIRAAQGSATVATLTTAPLILPMTASMGLSAPQIALVTVTIGIGSMAFSHVNDSLFWVWSRYFGVETSTALKSYTVTVTLMSLAGFAVALVLWALLAVVG</sequence>
<feature type="transmembrane region" description="Helical" evidence="1">
    <location>
        <begin position="26"/>
        <end position="47"/>
    </location>
</feature>
<dbReference type="GO" id="GO:0015128">
    <property type="term" value="F:gluconate transmembrane transporter activity"/>
    <property type="evidence" value="ECO:0007669"/>
    <property type="project" value="InterPro"/>
</dbReference>
<feature type="transmembrane region" description="Helical" evidence="1">
    <location>
        <begin position="59"/>
        <end position="83"/>
    </location>
</feature>
<accession>A0A839QVH0</accession>
<organism evidence="2 3">
    <name type="scientific">Helcobacillus massiliensis</name>
    <dbReference type="NCBI Taxonomy" id="521392"/>
    <lineage>
        <taxon>Bacteria</taxon>
        <taxon>Bacillati</taxon>
        <taxon>Actinomycetota</taxon>
        <taxon>Actinomycetes</taxon>
        <taxon>Micrococcales</taxon>
        <taxon>Dermabacteraceae</taxon>
        <taxon>Helcobacillus</taxon>
    </lineage>
</organism>
<feature type="transmembrane region" description="Helical" evidence="1">
    <location>
        <begin position="276"/>
        <end position="297"/>
    </location>
</feature>
<dbReference type="Pfam" id="PF02447">
    <property type="entry name" value="GntP_permease"/>
    <property type="match status" value="1"/>
</dbReference>
<feature type="transmembrane region" description="Helical" evidence="1">
    <location>
        <begin position="309"/>
        <end position="334"/>
    </location>
</feature>
<feature type="transmembrane region" description="Helical" evidence="1">
    <location>
        <begin position="354"/>
        <end position="384"/>
    </location>
</feature>
<dbReference type="PANTHER" id="PTHR30354">
    <property type="entry name" value="GNT FAMILY GLUCONATE TRANSPORTER"/>
    <property type="match status" value="1"/>
</dbReference>